<evidence type="ECO:0000256" key="1">
    <source>
        <dbReference type="SAM" id="MobiDB-lite"/>
    </source>
</evidence>
<feature type="region of interest" description="Disordered" evidence="1">
    <location>
        <begin position="1"/>
        <end position="134"/>
    </location>
</feature>
<feature type="domain" description="Flagellar hook-length control protein-like C-terminal" evidence="2">
    <location>
        <begin position="655"/>
        <end position="732"/>
    </location>
</feature>
<dbReference type="KEGG" id="dsh:Dshi_3364"/>
<proteinExistence type="predicted"/>
<keyword evidence="3" id="KW-0969">Cilium</keyword>
<evidence type="ECO:0000259" key="2">
    <source>
        <dbReference type="Pfam" id="PF02120"/>
    </source>
</evidence>
<dbReference type="HOGENOM" id="CLU_359727_0_0_5"/>
<feature type="region of interest" description="Disordered" evidence="1">
    <location>
        <begin position="243"/>
        <end position="376"/>
    </location>
</feature>
<feature type="region of interest" description="Disordered" evidence="1">
    <location>
        <begin position="177"/>
        <end position="222"/>
    </location>
</feature>
<feature type="compositionally biased region" description="Polar residues" evidence="1">
    <location>
        <begin position="177"/>
        <end position="188"/>
    </location>
</feature>
<feature type="compositionally biased region" description="Polar residues" evidence="1">
    <location>
        <begin position="342"/>
        <end position="371"/>
    </location>
</feature>
<dbReference type="eggNOG" id="COG3144">
    <property type="taxonomic scope" value="Bacteria"/>
</dbReference>
<dbReference type="CDD" id="cd17470">
    <property type="entry name" value="T3SS_Flik_C"/>
    <property type="match status" value="1"/>
</dbReference>
<organism evidence="3 4">
    <name type="scientific">Dinoroseobacter shibae (strain DSM 16493 / NCIMB 14021 / DFL 12)</name>
    <dbReference type="NCBI Taxonomy" id="398580"/>
    <lineage>
        <taxon>Bacteria</taxon>
        <taxon>Pseudomonadati</taxon>
        <taxon>Pseudomonadota</taxon>
        <taxon>Alphaproteobacteria</taxon>
        <taxon>Rhodobacterales</taxon>
        <taxon>Roseobacteraceae</taxon>
        <taxon>Dinoroseobacter</taxon>
    </lineage>
</organism>
<evidence type="ECO:0000313" key="3">
    <source>
        <dbReference type="EMBL" id="ABV95097.1"/>
    </source>
</evidence>
<feature type="compositionally biased region" description="Basic and acidic residues" evidence="1">
    <location>
        <begin position="265"/>
        <end position="284"/>
    </location>
</feature>
<feature type="compositionally biased region" description="Low complexity" evidence="1">
    <location>
        <begin position="191"/>
        <end position="208"/>
    </location>
</feature>
<feature type="region of interest" description="Disordered" evidence="1">
    <location>
        <begin position="413"/>
        <end position="603"/>
    </location>
</feature>
<feature type="compositionally biased region" description="Polar residues" evidence="1">
    <location>
        <begin position="526"/>
        <end position="537"/>
    </location>
</feature>
<keyword evidence="4" id="KW-1185">Reference proteome</keyword>
<dbReference type="STRING" id="398580.Dshi_3364"/>
<keyword evidence="3" id="KW-0966">Cell projection</keyword>
<dbReference type="AlphaFoldDB" id="A8LNK3"/>
<feature type="compositionally biased region" description="Polar residues" evidence="1">
    <location>
        <begin position="81"/>
        <end position="93"/>
    </location>
</feature>
<sequence>MPEADRVIGAKGVRGPEEGPTQDRQPSFLETMRTGDRAGAKEAWSPPTSATQRGETEAVAPQRTRETVGEGPSNMLRDAQSVVSETDLVQSDQPLRLKGAEIPTVQSPSEPLGPIKQDGRVADTQERSDGLSPLILQKNLEVPIKVATSLEASPMAPEQPFRTEAVLSATSSRNALTALNTSAQTPASISADPQDTATPPPQQAKTQQEIGQIAPKAGDQSSTFRIMGETFLGPFVPKRGGMIAMDSPSTFGPIATQAPAQQSVKSDDTSRSETVDVTSTDKKQIAMGASTEGEGTNTPVQTEFKVGAISSPKAPDTPLSPGEASSGSERSSLPLSELITGLSPTAKNGSSESERLVQNSGTVIEQGSPSERPSAIANPEITSVPVQASLQSTSQISQAASLVLDNPPKIAQILDPKRDSVDLSRTTQPDTDGIARAGPAAAAGAMRPEATDPAADMGPDLKLQVRHWSSGPTDPDVAPRTTATDARPPGNSPSMTLPVNVAPPAVAALPAPAIPGTGAGGVPSSEPKTTPQTSNLNIGPGIQAAQPPAPQQVVEHDRKSTSSEAPEPPKRAKNGSHAAKLPEAPTSQVAMAIAPPAGQTSSEALSGELSLLGETDGESRFDRGERASERVIPGQTNARTAAIAASIGANLQANMPKVTGETTEILLDPEELGRVRMTLSGAENGGIVMLQVERPETLELMRRNIEQMRAELVEAGWENVEFSFGQENSPDQHKEAESDPSGWTPQEATVSAAPERLSAIEQRTAALKAGLNGLDIRL</sequence>
<feature type="compositionally biased region" description="Low complexity" evidence="1">
    <location>
        <begin position="435"/>
        <end position="448"/>
    </location>
</feature>
<feature type="compositionally biased region" description="Low complexity" evidence="1">
    <location>
        <begin position="320"/>
        <end position="338"/>
    </location>
</feature>
<gene>
    <name evidence="3" type="ordered locus">Dshi_3364</name>
</gene>
<reference evidence="4" key="1">
    <citation type="journal article" date="2010" name="ISME J.">
        <title>The complete genome sequence of the algal symbiont Dinoroseobacter shibae: a hitchhiker's guide to life in the sea.</title>
        <authorList>
            <person name="Wagner-Dobler I."/>
            <person name="Ballhausen B."/>
            <person name="Berger M."/>
            <person name="Brinkhoff T."/>
            <person name="Buchholz I."/>
            <person name="Bunk B."/>
            <person name="Cypionka H."/>
            <person name="Daniel R."/>
            <person name="Drepper T."/>
            <person name="Gerdts G."/>
            <person name="Hahnke S."/>
            <person name="Han C."/>
            <person name="Jahn D."/>
            <person name="Kalhoefer D."/>
            <person name="Kiss H."/>
            <person name="Klenk H.P."/>
            <person name="Kyrpides N."/>
            <person name="Liebl W."/>
            <person name="Liesegang H."/>
            <person name="Meincke L."/>
            <person name="Pati A."/>
            <person name="Petersen J."/>
            <person name="Piekarski T."/>
            <person name="Pommerenke C."/>
            <person name="Pradella S."/>
            <person name="Pukall R."/>
            <person name="Rabus R."/>
            <person name="Stackebrandt E."/>
            <person name="Thole S."/>
            <person name="Thompson L."/>
            <person name="Tielen P."/>
            <person name="Tomasch J."/>
            <person name="von Jan M."/>
            <person name="Wanphrut N."/>
            <person name="Wichels A."/>
            <person name="Zech H."/>
            <person name="Simon M."/>
        </authorList>
    </citation>
    <scope>NUCLEOTIDE SEQUENCE [LARGE SCALE GENOMIC DNA]</scope>
    <source>
        <strain evidence="4">DSM 16493 / NCIMB 14021 / DFL 12</strain>
    </source>
</reference>
<dbReference type="Proteomes" id="UP000006833">
    <property type="component" value="Chromosome"/>
</dbReference>
<feature type="compositionally biased region" description="Low complexity" evidence="1">
    <location>
        <begin position="498"/>
        <end position="516"/>
    </location>
</feature>
<dbReference type="InterPro" id="IPR021136">
    <property type="entry name" value="Flagellar_hook_control-like_C"/>
</dbReference>
<dbReference type="Pfam" id="PF02120">
    <property type="entry name" value="Flg_hook"/>
    <property type="match status" value="1"/>
</dbReference>
<feature type="region of interest" description="Disordered" evidence="1">
    <location>
        <begin position="724"/>
        <end position="757"/>
    </location>
</feature>
<protein>
    <submittedName>
        <fullName evidence="3">Putative flagellar hook-length control protein</fullName>
    </submittedName>
</protein>
<feature type="compositionally biased region" description="Basic and acidic residues" evidence="1">
    <location>
        <begin position="117"/>
        <end position="129"/>
    </location>
</feature>
<evidence type="ECO:0000313" key="4">
    <source>
        <dbReference type="Proteomes" id="UP000006833"/>
    </source>
</evidence>
<dbReference type="InterPro" id="IPR038610">
    <property type="entry name" value="FliK-like_C_sf"/>
</dbReference>
<keyword evidence="3" id="KW-0282">Flagellum</keyword>
<dbReference type="Gene3D" id="3.30.750.140">
    <property type="match status" value="1"/>
</dbReference>
<dbReference type="EMBL" id="CP000830">
    <property type="protein sequence ID" value="ABV95097.1"/>
    <property type="molecule type" value="Genomic_DNA"/>
</dbReference>
<name>A8LNK3_DINSH</name>
<accession>A8LNK3</accession>